<dbReference type="Gene3D" id="1.10.530.10">
    <property type="match status" value="1"/>
</dbReference>
<feature type="domain" description="Phage tail lysozyme" evidence="2">
    <location>
        <begin position="866"/>
        <end position="993"/>
    </location>
</feature>
<name>H6WFX6_9CAUD</name>
<dbReference type="RefSeq" id="YP_007006114.1">
    <property type="nucleotide sequence ID" value="NC_019516.2"/>
</dbReference>
<dbReference type="EMBL" id="JQ245707">
    <property type="protein sequence ID" value="AEZ65701.1"/>
    <property type="molecule type" value="Genomic_DNA"/>
</dbReference>
<keyword evidence="4" id="KW-1185">Reference proteome</keyword>
<evidence type="ECO:0000313" key="4">
    <source>
        <dbReference type="Proteomes" id="UP000007178"/>
    </source>
</evidence>
<dbReference type="Pfam" id="PF18013">
    <property type="entry name" value="Phage_lysozyme2"/>
    <property type="match status" value="1"/>
</dbReference>
<evidence type="ECO:0000256" key="1">
    <source>
        <dbReference type="SAM" id="MobiDB-lite"/>
    </source>
</evidence>
<feature type="region of interest" description="Disordered" evidence="1">
    <location>
        <begin position="809"/>
        <end position="834"/>
    </location>
</feature>
<dbReference type="KEGG" id="vg:14013905"/>
<protein>
    <submittedName>
        <fullName evidence="3">Virion structural protein and packaging</fullName>
    </submittedName>
</protein>
<feature type="region of interest" description="Disordered" evidence="1">
    <location>
        <begin position="569"/>
        <end position="597"/>
    </location>
</feature>
<organism evidence="3 4">
    <name type="scientific">Cyanophage S-TIM5</name>
    <dbReference type="NCBI Taxonomy" id="1137745"/>
    <lineage>
        <taxon>Viruses</taxon>
        <taxon>Duplodnaviria</taxon>
        <taxon>Heunggongvirae</taxon>
        <taxon>Uroviricota</taxon>
        <taxon>Caudoviricetes</taxon>
        <taxon>Aurunvirus</taxon>
        <taxon>Aurunvirus STIM5</taxon>
    </lineage>
</organism>
<reference evidence="3 4" key="1">
    <citation type="journal article" date="2012" name="Proc. Natl. Acad. Sci. U.S.A.">
        <title>A novel lineage of myoviruses infecting cyanobacteria is widespread in the oceans.</title>
        <authorList>
            <person name="Sabehi G."/>
            <person name="Shaulov L."/>
            <person name="Silver D.H."/>
            <person name="Yanai I."/>
            <person name="Harel A."/>
            <person name="Lindell D."/>
        </authorList>
    </citation>
    <scope>NUCLEOTIDE SEQUENCE [LARGE SCALE GENOMIC DNA]</scope>
</reference>
<dbReference type="OrthoDB" id="12652at10239"/>
<accession>H6WFX6</accession>
<proteinExistence type="predicted"/>
<feature type="region of interest" description="Disordered" evidence="1">
    <location>
        <begin position="497"/>
        <end position="537"/>
    </location>
</feature>
<evidence type="ECO:0000259" key="2">
    <source>
        <dbReference type="Pfam" id="PF18013"/>
    </source>
</evidence>
<evidence type="ECO:0000313" key="3">
    <source>
        <dbReference type="EMBL" id="AEZ65701.1"/>
    </source>
</evidence>
<dbReference type="Proteomes" id="UP000007178">
    <property type="component" value="Segment"/>
</dbReference>
<sequence length="997" mass="109895">MIVFPERQIDSVSVKLKQNVSGFNQNTSGGVDNYLYGMEGNECSVTINDPYLDGLAWPALGNIGQVIGGFNAYQNAGTLLPKCEKGQDPDRTPCYPFYDTIDNEDIIASGEDRGWLIISLYYEIEGIGITSEFQSYFKVSKITIDHGSKYPQVTLRGEIAFNTEFNQTIPVFLEKDKPVIKQLNDKIFSKSGYKIESVCGEDKDTVSDRSYKSTALSPTQLLKKYAEDKDFLEVYVSPKAKNANIIQICNKTDYSCPTSKVFYLGKGLYKQYTINAEYQLNSLDRQKSRRKPGIESTDPNALPGLKKVGEGKFRISLLQNEATKKKIEIINNASSSAFTFSEKQFEEIKDYITTEQGGKVFRGKVSGSKFEVSVLKDKHTPFANAVVGRAYLGGTVTTVNNNRITIQSPFAIHLGDDNIPAKNSLEGFYVHQEYTSLAGINVKEGDKVEIGQIIGSVQTGDKQTKTRYYIKPPESESSIITIGAADLEKCISTTEDLTDKEKQGESANSSDGNNPDGDIIGWVGYSGESRPPGPEGAHLHMEIRASGGGSGTTQPVVASDFDPYITVGGKKPSQWTTTSEHGSRNPARPNHTGVDIADNDILGQPIRLINGKFTETGTADGYGAFAAADIGGGKEIFLAHLLTNPEERKIGSDLIDSSANGVKSGGITSGGVPVFGKDCFKLKTEFQGVPRSLEIEPGKTVLSFITNYDAWIEGNKDDTQIEPDVWIPERYKNWFINETEWKWERGNLKVIVQAFRRPLRDVNLSWEEDIPTFSEYLEDYEYNSYYDYIRSPSNLCYKRKTDKEISCNKCGKPSNRTGKTGSSSSSASDVKSEFPSGKFKYTCNNRDQSTVQAILDAGSALGVTNKMGLAAIVGNAIQESRLNPTAKNTAGANEFGLFQWNPAPGAQRFQLLEKYVADNGGDINSVGTQLNFFVWEVNNYSSLYGNLVSELNNASSAEDAAIDFERIYEKSSDTPGSTGYNNRINYTQEIFDCLTEQ</sequence>
<dbReference type="GeneID" id="14013905"/>
<dbReference type="InterPro" id="IPR041219">
    <property type="entry name" value="Phage_lysozyme2"/>
</dbReference>